<dbReference type="CDD" id="cd00487">
    <property type="entry name" value="Pep_deformylase"/>
    <property type="match status" value="1"/>
</dbReference>
<reference evidence="3" key="1">
    <citation type="journal article" date="2017" name="J. Invertebr. Pathol.">
        <title>Identification and bacterial characteristics of Xenorhabdus hominickii ANU101 from an entomopathogenic nematode, Steinernema monticolum.</title>
        <authorList>
            <person name="Park Y."/>
            <person name="Kang S."/>
            <person name="Sadekuzzaman M."/>
            <person name="Kim H."/>
            <person name="Jung J.K."/>
            <person name="Kim Y."/>
        </authorList>
    </citation>
    <scope>NUCLEOTIDE SEQUENCE</scope>
    <source>
        <strain evidence="3">ANU101</strain>
        <plasmid evidence="3">unnamed2</plasmid>
    </source>
</reference>
<comment type="function">
    <text evidence="2">Removes the formyl group from the N-terminal Met of newly synthesized proteins. Requires at least a dipeptide for an efficient rate of reaction. N-terminal L-methionine is a prerequisite for activity but the enzyme has broad specificity at other positions.</text>
</comment>
<proteinExistence type="inferred from homology"/>
<feature type="binding site" evidence="2">
    <location>
        <position position="91"/>
    </location>
    <ligand>
        <name>Fe cation</name>
        <dbReference type="ChEBI" id="CHEBI:24875"/>
    </ligand>
</feature>
<name>A0A1V0M4F3_XENHO</name>
<dbReference type="SUPFAM" id="SSF56420">
    <property type="entry name" value="Peptide deformylase"/>
    <property type="match status" value="1"/>
</dbReference>
<reference evidence="4 5" key="2">
    <citation type="journal article" date="2017" name="Nat. Microbiol.">
        <title>Natural product diversity associated with the nematode symbionts Photorhabdus and Xenorhabdus.</title>
        <authorList>
            <person name="Tobias N.J."/>
            <person name="Wolff H."/>
            <person name="Djahanschiri B."/>
            <person name="Grundmann F."/>
            <person name="Kronenwerth M."/>
            <person name="Shi Y.M."/>
            <person name="Simonyi S."/>
            <person name="Grun P."/>
            <person name="Shapiro-Ilan D."/>
            <person name="Pidot S.J."/>
            <person name="Stinear T.P."/>
            <person name="Ebersberger I."/>
            <person name="Bode H.B."/>
        </authorList>
    </citation>
    <scope>NUCLEOTIDE SEQUENCE [LARGE SCALE GENOMIC DNA]</scope>
    <source>
        <strain evidence="4 5">DSM 17903</strain>
    </source>
</reference>
<evidence type="ECO:0000256" key="1">
    <source>
        <dbReference type="ARBA" id="ARBA00010759"/>
    </source>
</evidence>
<geneLocation type="plasmid" evidence="3">
    <name>unnamed2</name>
</geneLocation>
<evidence type="ECO:0000313" key="4">
    <source>
        <dbReference type="EMBL" id="PHM51783.1"/>
    </source>
</evidence>
<dbReference type="PRINTS" id="PR01576">
    <property type="entry name" value="PDEFORMYLASE"/>
</dbReference>
<keyword evidence="2" id="KW-0648">Protein biosynthesis</keyword>
<comment type="cofactor">
    <cofactor evidence="2">
        <name>Fe(2+)</name>
        <dbReference type="ChEBI" id="CHEBI:29033"/>
    </cofactor>
    <text evidence="2">Binds 1 Fe(2+) ion.</text>
</comment>
<dbReference type="Pfam" id="PF01327">
    <property type="entry name" value="Pep_deformylase"/>
    <property type="match status" value="1"/>
</dbReference>
<protein>
    <recommendedName>
        <fullName evidence="2">Peptide deformylase</fullName>
        <shortName evidence="2">PDF</shortName>
        <ecNumber evidence="2">3.5.1.88</ecNumber>
    </recommendedName>
    <alternativeName>
        <fullName evidence="2">Polypeptide deformylase</fullName>
    </alternativeName>
</protein>
<evidence type="ECO:0000256" key="2">
    <source>
        <dbReference type="HAMAP-Rule" id="MF_00163"/>
    </source>
</evidence>
<dbReference type="HAMAP" id="MF_00163">
    <property type="entry name" value="Pep_deformylase"/>
    <property type="match status" value="1"/>
</dbReference>
<evidence type="ECO:0000313" key="5">
    <source>
        <dbReference type="Proteomes" id="UP000225433"/>
    </source>
</evidence>
<dbReference type="PANTHER" id="PTHR10458">
    <property type="entry name" value="PEPTIDE DEFORMYLASE"/>
    <property type="match status" value="1"/>
</dbReference>
<feature type="active site" evidence="2">
    <location>
        <position position="134"/>
    </location>
</feature>
<dbReference type="PANTHER" id="PTHR10458:SF22">
    <property type="entry name" value="PEPTIDE DEFORMYLASE"/>
    <property type="match status" value="1"/>
</dbReference>
<dbReference type="NCBIfam" id="TIGR00079">
    <property type="entry name" value="pept_deformyl"/>
    <property type="match status" value="1"/>
</dbReference>
<keyword evidence="2" id="KW-0408">Iron</keyword>
<dbReference type="AlphaFoldDB" id="A0A1V0M4F3"/>
<gene>
    <name evidence="2" type="primary">def</name>
    <name evidence="4" type="ORF">Xhom_04776</name>
</gene>
<feature type="binding site" evidence="2">
    <location>
        <position position="133"/>
    </location>
    <ligand>
        <name>Fe cation</name>
        <dbReference type="ChEBI" id="CHEBI:24875"/>
    </ligand>
</feature>
<comment type="catalytic activity">
    <reaction evidence="2">
        <text>N-terminal N-formyl-L-methionyl-[peptide] + H2O = N-terminal L-methionyl-[peptide] + formate</text>
        <dbReference type="Rhea" id="RHEA:24420"/>
        <dbReference type="Rhea" id="RHEA-COMP:10639"/>
        <dbReference type="Rhea" id="RHEA-COMP:10640"/>
        <dbReference type="ChEBI" id="CHEBI:15377"/>
        <dbReference type="ChEBI" id="CHEBI:15740"/>
        <dbReference type="ChEBI" id="CHEBI:49298"/>
        <dbReference type="ChEBI" id="CHEBI:64731"/>
        <dbReference type="EC" id="3.5.1.88"/>
    </reaction>
</comment>
<evidence type="ECO:0000313" key="3">
    <source>
        <dbReference type="EMBL" id="ARD69746.1"/>
    </source>
</evidence>
<dbReference type="GO" id="GO:0046872">
    <property type="term" value="F:metal ion binding"/>
    <property type="evidence" value="ECO:0007669"/>
    <property type="project" value="UniProtKB-KW"/>
</dbReference>
<keyword evidence="2" id="KW-0378">Hydrolase</keyword>
<dbReference type="InterPro" id="IPR036821">
    <property type="entry name" value="Peptide_deformylase_sf"/>
</dbReference>
<dbReference type="EMBL" id="KX517799">
    <property type="protein sequence ID" value="ARD69746.1"/>
    <property type="molecule type" value="Genomic_DNA"/>
</dbReference>
<dbReference type="NCBIfam" id="NF001159">
    <property type="entry name" value="PRK00150.1-3"/>
    <property type="match status" value="1"/>
</dbReference>
<keyword evidence="3" id="KW-0614">Plasmid</keyword>
<dbReference type="RefSeq" id="WP_099140013.1">
    <property type="nucleotide sequence ID" value="NZ_CAWNQJ010000035.1"/>
</dbReference>
<comment type="similarity">
    <text evidence="1 2">Belongs to the polypeptide deformylase family.</text>
</comment>
<dbReference type="GO" id="GO:0042586">
    <property type="term" value="F:peptide deformylase activity"/>
    <property type="evidence" value="ECO:0007669"/>
    <property type="project" value="UniProtKB-UniRule"/>
</dbReference>
<dbReference type="Gene3D" id="3.90.45.10">
    <property type="entry name" value="Peptide deformylase"/>
    <property type="match status" value="1"/>
</dbReference>
<sequence>MTVRKIIEIPDERLRVTYQKVECVSTVQTLIDDMLDTVYSTDHGIGLAAPQIGRTEAVAIIDISTTRDNPLILINPELVETDGEYIGEEGCLSVPGFYANVKRFKKIKVKALNREGEEFFVEDDGYLAIVMQHEIDHLHGKIFIDYLSPLKRQMAMKKIKKQKMINNK</sequence>
<dbReference type="EMBL" id="NJAI01000013">
    <property type="protein sequence ID" value="PHM51783.1"/>
    <property type="molecule type" value="Genomic_DNA"/>
</dbReference>
<dbReference type="EC" id="3.5.1.88" evidence="2"/>
<dbReference type="Proteomes" id="UP000225433">
    <property type="component" value="Unassembled WGS sequence"/>
</dbReference>
<keyword evidence="2" id="KW-0479">Metal-binding</keyword>
<feature type="binding site" evidence="2">
    <location>
        <position position="137"/>
    </location>
    <ligand>
        <name>Fe cation</name>
        <dbReference type="ChEBI" id="CHEBI:24875"/>
    </ligand>
</feature>
<accession>A0A1V0M4F3</accession>
<organism evidence="3">
    <name type="scientific">Xenorhabdus hominickii</name>
    <dbReference type="NCBI Taxonomy" id="351679"/>
    <lineage>
        <taxon>Bacteria</taxon>
        <taxon>Pseudomonadati</taxon>
        <taxon>Pseudomonadota</taxon>
        <taxon>Gammaproteobacteria</taxon>
        <taxon>Enterobacterales</taxon>
        <taxon>Morganellaceae</taxon>
        <taxon>Xenorhabdus</taxon>
    </lineage>
</organism>
<dbReference type="GO" id="GO:0006412">
    <property type="term" value="P:translation"/>
    <property type="evidence" value="ECO:0007669"/>
    <property type="project" value="UniProtKB-UniRule"/>
</dbReference>
<dbReference type="PIRSF" id="PIRSF004749">
    <property type="entry name" value="Pep_def"/>
    <property type="match status" value="1"/>
</dbReference>
<dbReference type="InterPro" id="IPR023635">
    <property type="entry name" value="Peptide_deformylase"/>
</dbReference>